<dbReference type="EMBL" id="CP111017">
    <property type="protein sequence ID" value="WAR09075.1"/>
    <property type="molecule type" value="Genomic_DNA"/>
</dbReference>
<gene>
    <name evidence="1" type="ORF">MAR_019033</name>
</gene>
<accession>A0ABY7EGT5</accession>
<organism evidence="1 2">
    <name type="scientific">Mya arenaria</name>
    <name type="common">Soft-shell clam</name>
    <dbReference type="NCBI Taxonomy" id="6604"/>
    <lineage>
        <taxon>Eukaryota</taxon>
        <taxon>Metazoa</taxon>
        <taxon>Spiralia</taxon>
        <taxon>Lophotrochozoa</taxon>
        <taxon>Mollusca</taxon>
        <taxon>Bivalvia</taxon>
        <taxon>Autobranchia</taxon>
        <taxon>Heteroconchia</taxon>
        <taxon>Euheterodonta</taxon>
        <taxon>Imparidentia</taxon>
        <taxon>Neoheterodontei</taxon>
        <taxon>Myida</taxon>
        <taxon>Myoidea</taxon>
        <taxon>Myidae</taxon>
        <taxon>Mya</taxon>
    </lineage>
</organism>
<feature type="non-terminal residue" evidence="1">
    <location>
        <position position="1"/>
    </location>
</feature>
<evidence type="ECO:0000313" key="2">
    <source>
        <dbReference type="Proteomes" id="UP001164746"/>
    </source>
</evidence>
<keyword evidence="2" id="KW-1185">Reference proteome</keyword>
<reference evidence="1" key="1">
    <citation type="submission" date="2022-11" db="EMBL/GenBank/DDBJ databases">
        <title>Centuries of genome instability and evolution in soft-shell clam transmissible cancer (bioRxiv).</title>
        <authorList>
            <person name="Hart S.F.M."/>
            <person name="Yonemitsu M.A."/>
            <person name="Giersch R.M."/>
            <person name="Beal B.F."/>
            <person name="Arriagada G."/>
            <person name="Davis B.W."/>
            <person name="Ostrander E.A."/>
            <person name="Goff S.P."/>
            <person name="Metzger M.J."/>
        </authorList>
    </citation>
    <scope>NUCLEOTIDE SEQUENCE</scope>
    <source>
        <strain evidence="1">MELC-2E11</strain>
        <tissue evidence="1">Siphon/mantle</tissue>
    </source>
</reference>
<protein>
    <submittedName>
        <fullName evidence="1">Uncharacterized protein</fullName>
    </submittedName>
</protein>
<name>A0ABY7EGT5_MYAAR</name>
<proteinExistence type="predicted"/>
<dbReference type="Proteomes" id="UP001164746">
    <property type="component" value="Chromosome 6"/>
</dbReference>
<evidence type="ECO:0000313" key="1">
    <source>
        <dbReference type="EMBL" id="WAR09075.1"/>
    </source>
</evidence>
<sequence length="184" mass="21073">MTEQTFNPPYGDIFGQKLDDSEKKELLTATWNNVHQYKFPSRYAQGRYRSLQAKYFSTYQWLRYSVKDDGLYCAPCHVFSGPDPQTDGLEQCRKVVGNHDKSEGHLSQCEAADNFIAVMSGQKKDIERCLSSQYNSVFEKNRQILVSIVEAIIFCGKQNIALRGHENEKGNFTALLKFKAKHDS</sequence>